<dbReference type="InterPro" id="IPR005135">
    <property type="entry name" value="Endo/exonuclease/phosphatase"/>
</dbReference>
<gene>
    <name evidence="2" type="ORF">KO353_06210</name>
</gene>
<feature type="domain" description="Endonuclease/exonuclease/phosphatase" evidence="1">
    <location>
        <begin position="118"/>
        <end position="374"/>
    </location>
</feature>
<proteinExistence type="predicted"/>
<accession>A0A975U658</accession>
<reference evidence="2" key="1">
    <citation type="submission" date="2021-06" db="EMBL/GenBank/DDBJ databases">
        <title>Elioraea tepida, sp. nov., a moderately thermophilic aerobic anoxygenic phototrophic bacterium isolated from an alkaline siliceous hot spring mat community in Yellowstone National Park, WY, USA.</title>
        <authorList>
            <person name="Saini M.K."/>
            <person name="Yoshida S."/>
            <person name="Sebastian A."/>
            <person name="Hirose S."/>
            <person name="Hara E."/>
            <person name="Tamaki H."/>
            <person name="Soulier N.T."/>
            <person name="Albert I."/>
            <person name="Hanada S."/>
            <person name="Bryant D.A."/>
            <person name="Tank M."/>
        </authorList>
    </citation>
    <scope>NUCLEOTIDE SEQUENCE</scope>
    <source>
        <strain evidence="2">MS-P2</strain>
    </source>
</reference>
<dbReference type="AlphaFoldDB" id="A0A975U658"/>
<evidence type="ECO:0000259" key="1">
    <source>
        <dbReference type="Pfam" id="PF03372"/>
    </source>
</evidence>
<dbReference type="EMBL" id="CP076448">
    <property type="protein sequence ID" value="QXM25791.1"/>
    <property type="molecule type" value="Genomic_DNA"/>
</dbReference>
<evidence type="ECO:0000313" key="3">
    <source>
        <dbReference type="Proteomes" id="UP000694001"/>
    </source>
</evidence>
<dbReference type="KEGG" id="elio:KO353_06210"/>
<dbReference type="PANTHER" id="PTHR42834:SF1">
    <property type="entry name" value="ENDONUCLEASE_EXONUCLEASE_PHOSPHATASE FAMILY PROTEIN (AFU_ORTHOLOGUE AFUA_3G09210)"/>
    <property type="match status" value="1"/>
</dbReference>
<protein>
    <submittedName>
        <fullName evidence="2">Endonuclease/exonuclease/phosphatase family protein</fullName>
    </submittedName>
</protein>
<keyword evidence="2" id="KW-0540">Nuclease</keyword>
<keyword evidence="2" id="KW-0378">Hydrolase</keyword>
<organism evidence="2 3">
    <name type="scientific">Elioraea tepida</name>
    <dbReference type="NCBI Taxonomy" id="2843330"/>
    <lineage>
        <taxon>Bacteria</taxon>
        <taxon>Pseudomonadati</taxon>
        <taxon>Pseudomonadota</taxon>
        <taxon>Alphaproteobacteria</taxon>
        <taxon>Acetobacterales</taxon>
        <taxon>Elioraeaceae</taxon>
        <taxon>Elioraea</taxon>
    </lineage>
</organism>
<dbReference type="Proteomes" id="UP000694001">
    <property type="component" value="Chromosome"/>
</dbReference>
<dbReference type="GO" id="GO:0004519">
    <property type="term" value="F:endonuclease activity"/>
    <property type="evidence" value="ECO:0007669"/>
    <property type="project" value="UniProtKB-KW"/>
</dbReference>
<dbReference type="RefSeq" id="WP_218286843.1">
    <property type="nucleotide sequence ID" value="NZ_CP076448.1"/>
</dbReference>
<evidence type="ECO:0000313" key="2">
    <source>
        <dbReference type="EMBL" id="QXM25791.1"/>
    </source>
</evidence>
<dbReference type="Pfam" id="PF03372">
    <property type="entry name" value="Exo_endo_phos"/>
    <property type="match status" value="1"/>
</dbReference>
<dbReference type="PANTHER" id="PTHR42834">
    <property type="entry name" value="ENDONUCLEASE/EXONUCLEASE/PHOSPHATASE FAMILY PROTEIN (AFU_ORTHOLOGUE AFUA_3G09210)"/>
    <property type="match status" value="1"/>
</dbReference>
<keyword evidence="2" id="KW-0255">Endonuclease</keyword>
<name>A0A975U658_9PROT</name>
<sequence length="383" mass="42387">MPTRIAAFNVENLFARAKALNADRPDAHTDILEAHAALNRLIDRVTYTDPVKAEMLRHLGTLGLLWSDTAEFARLRRIRWKLIHRPRNSSTPEIVASGRADWIGWCELVVEPVNALAMQHTALVIKEVAADILAIVEAESRPVLTAFQEQMLGAVGVTREEAYRRVMLIDGNDRRGIDVGLATRSGYPISAIRSHVDDRGPNGEPIFSRDCPEYTVSTPSGETLVVLPNHFKSKFSGNSCASRDKRRLQARTAAGIYRRLCSEGHENVVVLGDLNDTADSEELAPLFCDTDLVDAALHPAFTEVEFRGRSGRGLGTFGLGNDSDRIDYILLSPALSRRMVRGGICRKGAWPGARPKRWTVFPTLTETVHAASDHHAIWVDLDL</sequence>
<keyword evidence="3" id="KW-1185">Reference proteome</keyword>